<feature type="domain" description="SEFIR" evidence="1">
    <location>
        <begin position="1"/>
        <end position="79"/>
    </location>
</feature>
<dbReference type="Pfam" id="PF08357">
    <property type="entry name" value="SEFIR"/>
    <property type="match status" value="1"/>
</dbReference>
<dbReference type="PANTHER" id="PTHR34257">
    <property type="entry name" value="ADAPTER PROTEIN CIKS"/>
    <property type="match status" value="1"/>
</dbReference>
<dbReference type="GeneTree" id="ENSGT00940000164609"/>
<keyword evidence="3" id="KW-1185">Reference proteome</keyword>
<dbReference type="InterPro" id="IPR053047">
    <property type="entry name" value="E3_ubiq_ligase_TRAF3IP2"/>
</dbReference>
<reference evidence="2" key="2">
    <citation type="submission" date="2025-08" db="UniProtKB">
        <authorList>
            <consortium name="Ensembl"/>
        </authorList>
    </citation>
    <scope>IDENTIFICATION</scope>
</reference>
<evidence type="ECO:0000313" key="3">
    <source>
        <dbReference type="Proteomes" id="UP000007635"/>
    </source>
</evidence>
<reference evidence="2" key="3">
    <citation type="submission" date="2025-09" db="UniProtKB">
        <authorList>
            <consortium name="Ensembl"/>
        </authorList>
    </citation>
    <scope>IDENTIFICATION</scope>
</reference>
<evidence type="ECO:0000313" key="2">
    <source>
        <dbReference type="Ensembl" id="ENSGACP00000030718.1"/>
    </source>
</evidence>
<dbReference type="GO" id="GO:0043123">
    <property type="term" value="P:positive regulation of canonical NF-kappaB signal transduction"/>
    <property type="evidence" value="ECO:0007669"/>
    <property type="project" value="TreeGrafter"/>
</dbReference>
<evidence type="ECO:0000259" key="1">
    <source>
        <dbReference type="PROSITE" id="PS51534"/>
    </source>
</evidence>
<dbReference type="Proteomes" id="UP000007635">
    <property type="component" value="Chromosome XV"/>
</dbReference>
<dbReference type="Ensembl" id="ENSGACT00000077283.1">
    <property type="protein sequence ID" value="ENSGACP00000030718.1"/>
    <property type="gene ID" value="ENSGACG00000034386.1"/>
</dbReference>
<organism evidence="2 3">
    <name type="scientific">Gasterosteus aculeatus aculeatus</name>
    <name type="common">three-spined stickleback</name>
    <dbReference type="NCBI Taxonomy" id="481459"/>
    <lineage>
        <taxon>Eukaryota</taxon>
        <taxon>Metazoa</taxon>
        <taxon>Chordata</taxon>
        <taxon>Craniata</taxon>
        <taxon>Vertebrata</taxon>
        <taxon>Euteleostomi</taxon>
        <taxon>Actinopterygii</taxon>
        <taxon>Neopterygii</taxon>
        <taxon>Teleostei</taxon>
        <taxon>Neoteleostei</taxon>
        <taxon>Acanthomorphata</taxon>
        <taxon>Eupercaria</taxon>
        <taxon>Perciformes</taxon>
        <taxon>Cottioidei</taxon>
        <taxon>Gasterosteales</taxon>
        <taxon>Gasterosteidae</taxon>
        <taxon>Gasterosteus</taxon>
    </lineage>
</organism>
<dbReference type="PROSITE" id="PS51534">
    <property type="entry name" value="SEFIR"/>
    <property type="match status" value="1"/>
</dbReference>
<proteinExistence type="predicted"/>
<protein>
    <recommendedName>
        <fullName evidence="1">SEFIR domain-containing protein</fullName>
    </recommendedName>
</protein>
<dbReference type="AlphaFoldDB" id="A0AAQ4NYD6"/>
<reference evidence="2 3" key="1">
    <citation type="journal article" date="2021" name="G3 (Bethesda)">
        <title>Improved contiguity of the threespine stickleback genome using long-read sequencing.</title>
        <authorList>
            <person name="Nath S."/>
            <person name="Shaw D.E."/>
            <person name="White M.A."/>
        </authorList>
    </citation>
    <scope>NUCLEOTIDE SEQUENCE [LARGE SCALE GENOMIC DNA]</scope>
    <source>
        <strain evidence="2 3">Lake Benthic</strain>
    </source>
</reference>
<name>A0AAQ4NYD6_GASAC</name>
<sequence>MIVIAISPKYKADIEGSVMDSHGLHTKYIHSTHEFIHQGSLNFRFIPLLFPNASQEHVPRWLQNTRVYRWPQDSEDLLLRLLKEERFIPPPVPPELTLSIRPVTLTSV</sequence>
<accession>A0AAQ4NYD6</accession>
<dbReference type="InterPro" id="IPR013568">
    <property type="entry name" value="SEFIR_dom"/>
</dbReference>
<dbReference type="PANTHER" id="PTHR34257:SF4">
    <property type="entry name" value="ADAPTER PROTEIN CIKS"/>
    <property type="match status" value="1"/>
</dbReference>
<dbReference type="GO" id="GO:0006959">
    <property type="term" value="P:humoral immune response"/>
    <property type="evidence" value="ECO:0007669"/>
    <property type="project" value="TreeGrafter"/>
</dbReference>